<dbReference type="InterPro" id="IPR027417">
    <property type="entry name" value="P-loop_NTPase"/>
</dbReference>
<keyword evidence="1" id="KW-1133">Transmembrane helix</keyword>
<dbReference type="PROSITE" id="PS00674">
    <property type="entry name" value="AAA"/>
    <property type="match status" value="1"/>
</dbReference>
<dbReference type="GO" id="GO:0005524">
    <property type="term" value="F:ATP binding"/>
    <property type="evidence" value="ECO:0007669"/>
    <property type="project" value="InterPro"/>
</dbReference>
<sequence>MEYASVLCYAEVLEQELIHFTLSGLPNFIDGLRSSFGDERIIIFTTNHKDRIDPALMRPGGMGHAHSYGISFWTTIILALMDIIRSLERSKNYWWMLRSLL</sequence>
<name>A0AAN8V6H6_9MAGN</name>
<keyword evidence="3" id="KW-1185">Reference proteome</keyword>
<comment type="caution">
    <text evidence="2">The sequence shown here is derived from an EMBL/GenBank/DDBJ whole genome shotgun (WGS) entry which is preliminary data.</text>
</comment>
<accession>A0AAN8V6H6</accession>
<protein>
    <recommendedName>
        <fullName evidence="4">ATPase AAA-type core domain-containing protein</fullName>
    </recommendedName>
</protein>
<dbReference type="EMBL" id="JBAMMX010000017">
    <property type="protein sequence ID" value="KAK6924411.1"/>
    <property type="molecule type" value="Genomic_DNA"/>
</dbReference>
<evidence type="ECO:0000256" key="1">
    <source>
        <dbReference type="SAM" id="Phobius"/>
    </source>
</evidence>
<proteinExistence type="predicted"/>
<dbReference type="AlphaFoldDB" id="A0AAN8V6H6"/>
<reference evidence="2 3" key="1">
    <citation type="submission" date="2023-12" db="EMBL/GenBank/DDBJ databases">
        <title>A high-quality genome assembly for Dillenia turbinata (Dilleniales).</title>
        <authorList>
            <person name="Chanderbali A."/>
        </authorList>
    </citation>
    <scope>NUCLEOTIDE SEQUENCE [LARGE SCALE GENOMIC DNA]</scope>
    <source>
        <strain evidence="2">LSX21</strain>
        <tissue evidence="2">Leaf</tissue>
    </source>
</reference>
<evidence type="ECO:0008006" key="4">
    <source>
        <dbReference type="Google" id="ProtNLM"/>
    </source>
</evidence>
<dbReference type="InterPro" id="IPR003960">
    <property type="entry name" value="ATPase_AAA_CS"/>
</dbReference>
<feature type="transmembrane region" description="Helical" evidence="1">
    <location>
        <begin position="65"/>
        <end position="84"/>
    </location>
</feature>
<evidence type="ECO:0000313" key="2">
    <source>
        <dbReference type="EMBL" id="KAK6924411.1"/>
    </source>
</evidence>
<dbReference type="Gene3D" id="3.40.50.300">
    <property type="entry name" value="P-loop containing nucleotide triphosphate hydrolases"/>
    <property type="match status" value="1"/>
</dbReference>
<gene>
    <name evidence="2" type="ORF">RJ641_010611</name>
</gene>
<keyword evidence="1" id="KW-0812">Transmembrane</keyword>
<dbReference type="SUPFAM" id="SSF52540">
    <property type="entry name" value="P-loop containing nucleoside triphosphate hydrolases"/>
    <property type="match status" value="1"/>
</dbReference>
<dbReference type="InterPro" id="IPR050747">
    <property type="entry name" value="Mitochondrial_chaperone_BCS1"/>
</dbReference>
<dbReference type="GO" id="GO:0016887">
    <property type="term" value="F:ATP hydrolysis activity"/>
    <property type="evidence" value="ECO:0007669"/>
    <property type="project" value="InterPro"/>
</dbReference>
<keyword evidence="1" id="KW-0472">Membrane</keyword>
<dbReference type="Proteomes" id="UP001370490">
    <property type="component" value="Unassembled WGS sequence"/>
</dbReference>
<organism evidence="2 3">
    <name type="scientific">Dillenia turbinata</name>
    <dbReference type="NCBI Taxonomy" id="194707"/>
    <lineage>
        <taxon>Eukaryota</taxon>
        <taxon>Viridiplantae</taxon>
        <taxon>Streptophyta</taxon>
        <taxon>Embryophyta</taxon>
        <taxon>Tracheophyta</taxon>
        <taxon>Spermatophyta</taxon>
        <taxon>Magnoliopsida</taxon>
        <taxon>eudicotyledons</taxon>
        <taxon>Gunneridae</taxon>
        <taxon>Pentapetalae</taxon>
        <taxon>Dilleniales</taxon>
        <taxon>Dilleniaceae</taxon>
        <taxon>Dillenia</taxon>
    </lineage>
</organism>
<dbReference type="PANTHER" id="PTHR23070">
    <property type="entry name" value="BCS1 AAA-TYPE ATPASE"/>
    <property type="match status" value="1"/>
</dbReference>
<evidence type="ECO:0000313" key="3">
    <source>
        <dbReference type="Proteomes" id="UP001370490"/>
    </source>
</evidence>